<evidence type="ECO:0000256" key="1">
    <source>
        <dbReference type="SAM" id="Phobius"/>
    </source>
</evidence>
<sequence>MDVFYTLHDFMVATKASIYALMALILAGVGGFWFFLTGRDPREEGDD</sequence>
<evidence type="ECO:0000313" key="2">
    <source>
        <dbReference type="EMBL" id="VEN73395.1"/>
    </source>
</evidence>
<keyword evidence="1" id="KW-0812">Transmembrane</keyword>
<dbReference type="InterPro" id="IPR054911">
    <property type="entry name" value="sulf_resp_HmcD"/>
</dbReference>
<gene>
    <name evidence="2" type="ORF">EPICR_170010</name>
</gene>
<proteinExistence type="predicted"/>
<dbReference type="AlphaFoldDB" id="A0A484HDP8"/>
<keyword evidence="1" id="KW-0472">Membrane</keyword>
<dbReference type="EMBL" id="CAACVI010000009">
    <property type="protein sequence ID" value="VEN73395.1"/>
    <property type="molecule type" value="Genomic_DNA"/>
</dbReference>
<name>A0A484HDP8_9BACT</name>
<feature type="transmembrane region" description="Helical" evidence="1">
    <location>
        <begin position="16"/>
        <end position="36"/>
    </location>
</feature>
<keyword evidence="1" id="KW-1133">Transmembrane helix</keyword>
<accession>A0A484HDP8</accession>
<dbReference type="NCBIfam" id="NF045712">
    <property type="entry name" value="sulf_resp_HmcD"/>
    <property type="match status" value="1"/>
</dbReference>
<protein>
    <submittedName>
        <fullName evidence="2">HMC operon ORF 4 protein</fullName>
    </submittedName>
</protein>
<reference evidence="2" key="1">
    <citation type="submission" date="2019-01" db="EMBL/GenBank/DDBJ databases">
        <authorList>
            <consortium name="Genoscope - CEA"/>
            <person name="William W."/>
        </authorList>
    </citation>
    <scope>NUCLEOTIDE SEQUENCE</scope>
    <source>
        <strain evidence="2">CR-1</strain>
    </source>
</reference>
<organism evidence="2">
    <name type="scientific">uncultured Desulfobacteraceae bacterium</name>
    <dbReference type="NCBI Taxonomy" id="218296"/>
    <lineage>
        <taxon>Bacteria</taxon>
        <taxon>Pseudomonadati</taxon>
        <taxon>Thermodesulfobacteriota</taxon>
        <taxon>Desulfobacteria</taxon>
        <taxon>Desulfobacterales</taxon>
        <taxon>Desulfobacteraceae</taxon>
        <taxon>environmental samples</taxon>
    </lineage>
</organism>